<evidence type="ECO:0000259" key="9">
    <source>
        <dbReference type="PROSITE" id="PS50002"/>
    </source>
</evidence>
<dbReference type="FunFam" id="1.10.8.10:FF:000053">
    <property type="entry name" value="Ubiquitin-associated and SH3 domain-containing, A"/>
    <property type="match status" value="1"/>
</dbReference>
<reference evidence="11" key="1">
    <citation type="journal article" date="2023" name="Mol. Biol. Evol.">
        <title>Third-Generation Sequencing Reveals the Adaptive Role of the Epigenome in Three Deep-Sea Polychaetes.</title>
        <authorList>
            <person name="Perez M."/>
            <person name="Aroh O."/>
            <person name="Sun Y."/>
            <person name="Lan Y."/>
            <person name="Juniper S.K."/>
            <person name="Young C.R."/>
            <person name="Angers B."/>
            <person name="Qian P.Y."/>
        </authorList>
    </citation>
    <scope>NUCLEOTIDE SEQUENCE</scope>
    <source>
        <strain evidence="11">R07B-5</strain>
    </source>
</reference>
<feature type="compositionally biased region" description="Low complexity" evidence="8">
    <location>
        <begin position="412"/>
        <end position="422"/>
    </location>
</feature>
<keyword evidence="2 7" id="KW-0728">SH3 domain</keyword>
<dbReference type="GO" id="GO:0005829">
    <property type="term" value="C:cytosol"/>
    <property type="evidence" value="ECO:0007669"/>
    <property type="project" value="UniProtKB-SubCell"/>
</dbReference>
<dbReference type="InterPro" id="IPR009060">
    <property type="entry name" value="UBA-like_sf"/>
</dbReference>
<dbReference type="PROSITE" id="PS50030">
    <property type="entry name" value="UBA"/>
    <property type="match status" value="1"/>
</dbReference>
<evidence type="ECO:0000256" key="5">
    <source>
        <dbReference type="ARBA" id="ARBA00022912"/>
    </source>
</evidence>
<gene>
    <name evidence="11" type="ORF">NP493_710g01007</name>
</gene>
<keyword evidence="12" id="KW-1185">Reference proteome</keyword>
<feature type="compositionally biased region" description="Low complexity" evidence="8">
    <location>
        <begin position="435"/>
        <end position="444"/>
    </location>
</feature>
<protein>
    <recommendedName>
        <fullName evidence="6">Protein UBASH3A homolog</fullName>
    </recommendedName>
</protein>
<evidence type="ECO:0000256" key="1">
    <source>
        <dbReference type="ARBA" id="ARBA00004514"/>
    </source>
</evidence>
<feature type="region of interest" description="Disordered" evidence="8">
    <location>
        <begin position="373"/>
        <end position="448"/>
    </location>
</feature>
<evidence type="ECO:0000313" key="11">
    <source>
        <dbReference type="EMBL" id="KAK2175694.1"/>
    </source>
</evidence>
<dbReference type="Pfam" id="PF22562">
    <property type="entry name" value="UBA_7"/>
    <property type="match status" value="1"/>
</dbReference>
<comment type="caution">
    <text evidence="11">The sequence shown here is derived from an EMBL/GenBank/DDBJ whole genome shotgun (WGS) entry which is preliminary data.</text>
</comment>
<dbReference type="CDD" id="cd14301">
    <property type="entry name" value="UBA_UBS3B"/>
    <property type="match status" value="1"/>
</dbReference>
<evidence type="ECO:0000313" key="12">
    <source>
        <dbReference type="Proteomes" id="UP001209878"/>
    </source>
</evidence>
<proteinExistence type="predicted"/>
<sequence length="720" mass="80475">MAANVTKLPPRGSRKLDEKTIMRNRSSLDTLLQMGFPRNRIEKALAATGDKGIQLASNWLISHVNDPTLDEPMPRDYILYMCPVGLLQQEMLDFWQQSYLAATGTERTTTSHISLSAPSSRLTTPTYVCVTQADDSLVSKLTHTLKTVADQFDNTPESIQLEYFSSTNFMGLFVSDECALRLRQITADYAVAVKKLGVTVEPHSKQLHVSLAYQFVTDVREQLESLARKINLNAPARWDLRLYSRDPRIAHCQVRKVTCAYTPREPDELNLCEGDFIVMSESELDNSADGWYQGMSWQMGCSGIFPGICTQRVAETETWTMHRSIPIIGTGVEVQVEENGAAENTPVTVAKAMRPPRQITRLPSHTYDNVSVLNTSVVKRTKKNTPPSGGGETNAHVAQVTKASCSSERTHSPTPSTHSNSSQGRLSEKTRGSDSRTSSSKSTGVLKDVGPVGNRQLYVMRHGERIDFTFGKDWINNSFDQSGNYIRYDLNMPKCLPKRKGGAQDFYNDSPLTVQGHFQAKLVGEALAEKQVPISHVYVSPSLRCVETATSLLEGLGVSRPLHVEPGLFEWLGWYTSGLPKFMSVQELMDCGFRIDPTYKCHWAESKFNPQETTEQYYDRCHYVTKEILSARENEGGNVLLVAHAASLEVCTRRLLGRAPRSKTAFYDVLHKVPYCSLAVAQEACLVRDTWYLIEPPVLPFAHSNNPKYNWTTLTSPDHG</sequence>
<organism evidence="11 12">
    <name type="scientific">Ridgeia piscesae</name>
    <name type="common">Tubeworm</name>
    <dbReference type="NCBI Taxonomy" id="27915"/>
    <lineage>
        <taxon>Eukaryota</taxon>
        <taxon>Metazoa</taxon>
        <taxon>Spiralia</taxon>
        <taxon>Lophotrochozoa</taxon>
        <taxon>Annelida</taxon>
        <taxon>Polychaeta</taxon>
        <taxon>Sedentaria</taxon>
        <taxon>Canalipalpata</taxon>
        <taxon>Sabellida</taxon>
        <taxon>Siboglinidae</taxon>
        <taxon>Ridgeia</taxon>
    </lineage>
</organism>
<dbReference type="EMBL" id="JAODUO010000712">
    <property type="protein sequence ID" value="KAK2175694.1"/>
    <property type="molecule type" value="Genomic_DNA"/>
</dbReference>
<dbReference type="AlphaFoldDB" id="A0AAD9KQW3"/>
<comment type="subcellular location">
    <subcellularLocation>
        <location evidence="1">Cytoplasm</location>
        <location evidence="1">Cytosol</location>
    </subcellularLocation>
</comment>
<dbReference type="Pfam" id="PF00300">
    <property type="entry name" value="His_Phos_1"/>
    <property type="match status" value="1"/>
</dbReference>
<feature type="domain" description="SH3" evidence="9">
    <location>
        <begin position="250"/>
        <end position="315"/>
    </location>
</feature>
<evidence type="ECO:0000256" key="7">
    <source>
        <dbReference type="PROSITE-ProRule" id="PRU00192"/>
    </source>
</evidence>
<dbReference type="InterPro" id="IPR013078">
    <property type="entry name" value="His_Pase_superF_clade-1"/>
</dbReference>
<dbReference type="InterPro" id="IPR001452">
    <property type="entry name" value="SH3_domain"/>
</dbReference>
<keyword evidence="4" id="KW-0378">Hydrolase</keyword>
<evidence type="ECO:0000256" key="6">
    <source>
        <dbReference type="ARBA" id="ARBA00083868"/>
    </source>
</evidence>
<dbReference type="Gene3D" id="3.40.50.1240">
    <property type="entry name" value="Phosphoglycerate mutase-like"/>
    <property type="match status" value="1"/>
</dbReference>
<evidence type="ECO:0000256" key="2">
    <source>
        <dbReference type="ARBA" id="ARBA00022443"/>
    </source>
</evidence>
<dbReference type="InterPro" id="IPR051710">
    <property type="entry name" value="Phosphatase_SH3-domain"/>
</dbReference>
<dbReference type="GO" id="GO:0003993">
    <property type="term" value="F:acid phosphatase activity"/>
    <property type="evidence" value="ECO:0007669"/>
    <property type="project" value="UniProtKB-ARBA"/>
</dbReference>
<evidence type="ECO:0000259" key="10">
    <source>
        <dbReference type="PROSITE" id="PS50030"/>
    </source>
</evidence>
<dbReference type="SUPFAM" id="SSF46934">
    <property type="entry name" value="UBA-like"/>
    <property type="match status" value="1"/>
</dbReference>
<evidence type="ECO:0000256" key="8">
    <source>
        <dbReference type="SAM" id="MobiDB-lite"/>
    </source>
</evidence>
<dbReference type="PANTHER" id="PTHR16469:SF27">
    <property type="entry name" value="UBIQUITIN-ASSOCIATED AND SH3 DOMAIN-CONTAINING BA-RELATED"/>
    <property type="match status" value="1"/>
</dbReference>
<dbReference type="InterPro" id="IPR036028">
    <property type="entry name" value="SH3-like_dom_sf"/>
</dbReference>
<dbReference type="SMART" id="SM00165">
    <property type="entry name" value="UBA"/>
    <property type="match status" value="1"/>
</dbReference>
<dbReference type="CDD" id="cd07067">
    <property type="entry name" value="HP_PGM_like"/>
    <property type="match status" value="1"/>
</dbReference>
<dbReference type="Pfam" id="PF14604">
    <property type="entry name" value="SH3_9"/>
    <property type="match status" value="1"/>
</dbReference>
<keyword evidence="3" id="KW-0963">Cytoplasm</keyword>
<dbReference type="FunFam" id="3.40.50.1240:FF:000032">
    <property type="entry name" value="Blast:Protein UBASH3A homolog"/>
    <property type="match status" value="1"/>
</dbReference>
<evidence type="ECO:0000256" key="4">
    <source>
        <dbReference type="ARBA" id="ARBA00022801"/>
    </source>
</evidence>
<dbReference type="GO" id="GO:0004721">
    <property type="term" value="F:phosphoprotein phosphatase activity"/>
    <property type="evidence" value="ECO:0007669"/>
    <property type="project" value="UniProtKB-KW"/>
</dbReference>
<name>A0AAD9KQW3_RIDPI</name>
<accession>A0AAD9KQW3</accession>
<evidence type="ECO:0000256" key="3">
    <source>
        <dbReference type="ARBA" id="ARBA00022490"/>
    </source>
</evidence>
<dbReference type="SUPFAM" id="SSF53254">
    <property type="entry name" value="Phosphoglycerate mutase-like"/>
    <property type="match status" value="1"/>
</dbReference>
<keyword evidence="5" id="KW-0904">Protein phosphatase</keyword>
<feature type="domain" description="UBA" evidence="10">
    <location>
        <begin position="15"/>
        <end position="63"/>
    </location>
</feature>
<dbReference type="Gene3D" id="1.10.8.10">
    <property type="entry name" value="DNA helicase RuvA subunit, C-terminal domain"/>
    <property type="match status" value="1"/>
</dbReference>
<dbReference type="SUPFAM" id="SSF50044">
    <property type="entry name" value="SH3-domain"/>
    <property type="match status" value="1"/>
</dbReference>
<dbReference type="InterPro" id="IPR029033">
    <property type="entry name" value="His_PPase_superfam"/>
</dbReference>
<dbReference type="Gene3D" id="2.30.30.40">
    <property type="entry name" value="SH3 Domains"/>
    <property type="match status" value="1"/>
</dbReference>
<dbReference type="Proteomes" id="UP001209878">
    <property type="component" value="Unassembled WGS sequence"/>
</dbReference>
<dbReference type="InterPro" id="IPR015940">
    <property type="entry name" value="UBA"/>
</dbReference>
<dbReference type="PROSITE" id="PS50002">
    <property type="entry name" value="SH3"/>
    <property type="match status" value="1"/>
</dbReference>
<dbReference type="PANTHER" id="PTHR16469">
    <property type="entry name" value="UBIQUITIN-ASSOCIATED AND SH3 DOMAIN-CONTAINING BA-RELATED"/>
    <property type="match status" value="1"/>
</dbReference>